<dbReference type="GO" id="GO:0030896">
    <property type="term" value="C:checkpoint clamp complex"/>
    <property type="evidence" value="ECO:0007669"/>
    <property type="project" value="InterPro"/>
</dbReference>
<dbReference type="Gene3D" id="3.70.10.10">
    <property type="match status" value="2"/>
</dbReference>
<dbReference type="GO" id="GO:0071479">
    <property type="term" value="P:cellular response to ionizing radiation"/>
    <property type="evidence" value="ECO:0007669"/>
    <property type="project" value="TreeGrafter"/>
</dbReference>
<feature type="region of interest" description="Disordered" evidence="1">
    <location>
        <begin position="398"/>
        <end position="423"/>
    </location>
</feature>
<dbReference type="PANTHER" id="PTHR15237">
    <property type="entry name" value="DNA REPAIR PROTEIN RAD9"/>
    <property type="match status" value="1"/>
</dbReference>
<dbReference type="EMBL" id="CP014245">
    <property type="protein sequence ID" value="AMD21350.1"/>
    <property type="molecule type" value="Genomic_DNA"/>
</dbReference>
<dbReference type="SUPFAM" id="SSF55979">
    <property type="entry name" value="DNA clamp"/>
    <property type="match status" value="1"/>
</dbReference>
<gene>
    <name evidence="2" type="ORF">AW171_hschr53298</name>
</gene>
<name>A0A0X8HTX0_9SACH</name>
<dbReference type="GeneID" id="28724637"/>
<dbReference type="InterPro" id="IPR007268">
    <property type="entry name" value="Rad9/Ddc1"/>
</dbReference>
<dbReference type="PANTHER" id="PTHR15237:SF0">
    <property type="entry name" value="CELL CYCLE CHECKPOINT CONTROL PROTEIN"/>
    <property type="match status" value="1"/>
</dbReference>
<dbReference type="OrthoDB" id="3992718at2759"/>
<dbReference type="Proteomes" id="UP000243052">
    <property type="component" value="Chromosome v"/>
</dbReference>
<protein>
    <submittedName>
        <fullName evidence="2">HER071Cp</fullName>
    </submittedName>
</protein>
<dbReference type="Pfam" id="PF04139">
    <property type="entry name" value="Rad9"/>
    <property type="match status" value="1"/>
</dbReference>
<keyword evidence="3" id="KW-1185">Reference proteome</keyword>
<evidence type="ECO:0000313" key="3">
    <source>
        <dbReference type="Proteomes" id="UP000243052"/>
    </source>
</evidence>
<evidence type="ECO:0000313" key="2">
    <source>
        <dbReference type="EMBL" id="AMD21350.1"/>
    </source>
</evidence>
<dbReference type="InterPro" id="IPR026217">
    <property type="entry name" value="Ddc1"/>
</dbReference>
<dbReference type="PRINTS" id="PR02063">
    <property type="entry name" value="DNADAMAGECP1"/>
</dbReference>
<evidence type="ECO:0000256" key="1">
    <source>
        <dbReference type="SAM" id="MobiDB-lite"/>
    </source>
</evidence>
<accession>A0A0X8HTX0</accession>
<organism evidence="2 3">
    <name type="scientific">Eremothecium sinecaudum</name>
    <dbReference type="NCBI Taxonomy" id="45286"/>
    <lineage>
        <taxon>Eukaryota</taxon>
        <taxon>Fungi</taxon>
        <taxon>Dikarya</taxon>
        <taxon>Ascomycota</taxon>
        <taxon>Saccharomycotina</taxon>
        <taxon>Saccharomycetes</taxon>
        <taxon>Saccharomycetales</taxon>
        <taxon>Saccharomycetaceae</taxon>
        <taxon>Eremothecium</taxon>
    </lineage>
</organism>
<sequence>MSFKAVITTTLQQSIWSKAIHTLSTINQTINFTITSNELLIWTMNSTDTTMCQISLYAEFFDEYCFEPGMIVFGEEGVQLIEDVKGWQHKLYSFQINGRHLSLLARKPDSDPIKKYTILINNTSTCPESMVNKLQIGIYTESLITKEFSPGFNPIKYDPIVIDLKYKKRFLDIYATSAESQESEMLDPRLVGVFEVVRRQLDNAKFNQSIAAIQRPKVLQPENEINFISMDSTIWKNFIATCTASTEEIKLDLNINKMVITAFSKGIYNLRKQDVLKQAISMSNSIDTQDLEHYCLFNTTEGHERDPKNLPTKQISFKLKDFKNFFTVNQAWKGSCIVNCWFCMPGDPVFFEIDRDEVKLTLVQITDDVSINGLAQQKKTIQPVARSPKKTANLLDKATSEAHKMRAGSTPPADSASSLPVRRNWHRNPVQSKLFLEDEEDYEGGVNITQDQLEQRMSSLPGSRALKRAATTVAWGATESRDDSPHEDQITILKKEKQKFLEHLKVRKLENKNHKNVAADNEDTRDTQGTDLGPTQQSLPKGLFDKLDMM</sequence>
<dbReference type="GO" id="GO:0000725">
    <property type="term" value="P:recombinational repair"/>
    <property type="evidence" value="ECO:0007669"/>
    <property type="project" value="InterPro"/>
</dbReference>
<reference evidence="2 3" key="1">
    <citation type="submission" date="2016-01" db="EMBL/GenBank/DDBJ databases">
        <title>Genome sequence of the yeast Holleya sinecauda.</title>
        <authorList>
            <person name="Dietrich F.S."/>
        </authorList>
    </citation>
    <scope>NUCLEOTIDE SEQUENCE [LARGE SCALE GENOMIC DNA]</scope>
    <source>
        <strain evidence="2 3">ATCC 58844</strain>
    </source>
</reference>
<dbReference type="STRING" id="45286.A0A0X8HTX0"/>
<dbReference type="InterPro" id="IPR046938">
    <property type="entry name" value="DNA_clamp_sf"/>
</dbReference>
<proteinExistence type="predicted"/>
<dbReference type="RefSeq" id="XP_017988346.1">
    <property type="nucleotide sequence ID" value="XM_018132857.1"/>
</dbReference>
<feature type="region of interest" description="Disordered" evidence="1">
    <location>
        <begin position="507"/>
        <end position="550"/>
    </location>
</feature>
<dbReference type="GO" id="GO:0031573">
    <property type="term" value="P:mitotic intra-S DNA damage checkpoint signaling"/>
    <property type="evidence" value="ECO:0007669"/>
    <property type="project" value="InterPro"/>
</dbReference>
<dbReference type="AlphaFoldDB" id="A0A0X8HTX0"/>
<dbReference type="GO" id="GO:0000076">
    <property type="term" value="P:DNA replication checkpoint signaling"/>
    <property type="evidence" value="ECO:0007669"/>
    <property type="project" value="TreeGrafter"/>
</dbReference>
<feature type="compositionally biased region" description="Polar residues" evidence="1">
    <location>
        <begin position="529"/>
        <end position="539"/>
    </location>
</feature>
<dbReference type="GO" id="GO:0051321">
    <property type="term" value="P:meiotic cell cycle"/>
    <property type="evidence" value="ECO:0007669"/>
    <property type="project" value="InterPro"/>
</dbReference>